<feature type="binding site" evidence="11">
    <location>
        <position position="175"/>
    </location>
    <ligand>
        <name>Zn(2+)</name>
        <dbReference type="ChEBI" id="CHEBI:29105"/>
    </ligand>
</feature>
<sequence length="473" mass="54109">MMAQQYITTAYDSNFSSMQHQPSMHFKSSPMEMIVPIQCNQSAISMTPVHILPFVNTSDSNNHSSISNIVEPVSSNTMSPAFKSDDMPTLSAYAGPYNFQIYIPNGEYDEAKRKGQTCVFQTDKMGNHQLFTKPHPHYWRLNYSTDPSLSTENVFIRMVPVFGDPEKAQCILERCAKHKEVTTDENHWKYRSMLIVEKTCAHYFQDSATKRVCILLPFEKHAEGETYSSVNCQFACYNSCFNQDSGGRKTLYLIITLEVLDKKTNKFELLGRQCLQFRSCACPSRDWRDKKIKGDPEFLSKIKEKRIKCEEKLNNFMISKSTPINMGGKDAIIRVLPSLPGIDDAINALVSGYLLNRVSFNATSMDSINDVFRQLKDLENLIIEQFTSNLDHNRCESKSPSLTPDSQISPNTSNMQFNDFNSIYVDACPTYRPIHQQVINNFSSPALFNMKPFDSYQANYHDIKVKHENDDLF</sequence>
<keyword evidence="4 11" id="KW-0479">Metal-binding</keyword>
<evidence type="ECO:0000256" key="2">
    <source>
        <dbReference type="ARBA" id="ARBA00006167"/>
    </source>
</evidence>
<evidence type="ECO:0000256" key="3">
    <source>
        <dbReference type="ARBA" id="ARBA00022703"/>
    </source>
</evidence>
<comment type="subcellular location">
    <subcellularLocation>
        <location evidence="1">Nucleus</location>
    </subcellularLocation>
</comment>
<protein>
    <submittedName>
        <fullName evidence="14">P53</fullName>
    </submittedName>
</protein>
<dbReference type="InterPro" id="IPR011615">
    <property type="entry name" value="p53_DNA-bd"/>
</dbReference>
<dbReference type="InterPro" id="IPR012346">
    <property type="entry name" value="p53/RUNT-type_TF_DNA-bd_sf"/>
</dbReference>
<dbReference type="GO" id="GO:0006915">
    <property type="term" value="P:apoptotic process"/>
    <property type="evidence" value="ECO:0007669"/>
    <property type="project" value="UniProtKB-KW"/>
</dbReference>
<dbReference type="InterPro" id="IPR002117">
    <property type="entry name" value="p53_tumour_suppressor"/>
</dbReference>
<dbReference type="PRINTS" id="PR00386">
    <property type="entry name" value="P53SUPPRESSR"/>
</dbReference>
<keyword evidence="7" id="KW-0238">DNA-binding</keyword>
<evidence type="ECO:0000256" key="5">
    <source>
        <dbReference type="ARBA" id="ARBA00022833"/>
    </source>
</evidence>
<evidence type="ECO:0000256" key="11">
    <source>
        <dbReference type="PIRSR" id="PIRSR602117-1"/>
    </source>
</evidence>
<keyword evidence="8" id="KW-0010">Activator</keyword>
<keyword evidence="10" id="KW-0539">Nucleus</keyword>
<dbReference type="GO" id="GO:0005634">
    <property type="term" value="C:nucleus"/>
    <property type="evidence" value="ECO:0007669"/>
    <property type="project" value="UniProtKB-SubCell"/>
</dbReference>
<gene>
    <name evidence="14" type="primary">p53</name>
</gene>
<feature type="site" description="Interaction with DNA" evidence="12">
    <location>
        <position position="114"/>
    </location>
</feature>
<dbReference type="EMBL" id="MT896724">
    <property type="protein sequence ID" value="UEC50122.1"/>
    <property type="molecule type" value="mRNA"/>
</dbReference>
<feature type="binding site" evidence="11">
    <location>
        <position position="240"/>
    </location>
    <ligand>
        <name>Zn(2+)</name>
        <dbReference type="ChEBI" id="CHEBI:29105"/>
    </ligand>
</feature>
<dbReference type="SUPFAM" id="SSF49417">
    <property type="entry name" value="p53-like transcription factors"/>
    <property type="match status" value="1"/>
</dbReference>
<comment type="similarity">
    <text evidence="2">Belongs to the p53 family.</text>
</comment>
<evidence type="ECO:0000256" key="8">
    <source>
        <dbReference type="ARBA" id="ARBA00023159"/>
    </source>
</evidence>
<keyword evidence="9" id="KW-0804">Transcription</keyword>
<dbReference type="InterPro" id="IPR008967">
    <property type="entry name" value="p53-like_TF_DNA-bd_sf"/>
</dbReference>
<evidence type="ECO:0000256" key="4">
    <source>
        <dbReference type="ARBA" id="ARBA00022723"/>
    </source>
</evidence>
<evidence type="ECO:0000256" key="7">
    <source>
        <dbReference type="ARBA" id="ARBA00023125"/>
    </source>
</evidence>
<dbReference type="GO" id="GO:0000978">
    <property type="term" value="F:RNA polymerase II cis-regulatory region sequence-specific DNA binding"/>
    <property type="evidence" value="ECO:0007669"/>
    <property type="project" value="TreeGrafter"/>
</dbReference>
<evidence type="ECO:0000256" key="10">
    <source>
        <dbReference type="ARBA" id="ARBA00023242"/>
    </source>
</evidence>
<feature type="domain" description="p53 DNA-binding" evidence="13">
    <location>
        <begin position="92"/>
        <end position="289"/>
    </location>
</feature>
<proteinExistence type="evidence at transcript level"/>
<feature type="binding site" evidence="11">
    <location>
        <position position="236"/>
    </location>
    <ligand>
        <name>Zn(2+)</name>
        <dbReference type="ChEBI" id="CHEBI:29105"/>
    </ligand>
</feature>
<feature type="binding site" evidence="11">
    <location>
        <position position="178"/>
    </location>
    <ligand>
        <name>Zn(2+)</name>
        <dbReference type="ChEBI" id="CHEBI:29105"/>
    </ligand>
</feature>
<name>A0A8K1R615_DUGJA</name>
<dbReference type="Gene3D" id="2.60.40.720">
    <property type="match status" value="1"/>
</dbReference>
<accession>A0A8K1R615</accession>
<comment type="cofactor">
    <cofactor evidence="11">
        <name>Zn(2+)</name>
        <dbReference type="ChEBI" id="CHEBI:29105"/>
    </cofactor>
    <text evidence="11">Binds 1 zinc ion per subunit.</text>
</comment>
<dbReference type="GO" id="GO:0046872">
    <property type="term" value="F:metal ion binding"/>
    <property type="evidence" value="ECO:0007669"/>
    <property type="project" value="UniProtKB-KW"/>
</dbReference>
<keyword evidence="3" id="KW-0053">Apoptosis</keyword>
<keyword evidence="5 11" id="KW-0862">Zinc</keyword>
<evidence type="ECO:0000256" key="12">
    <source>
        <dbReference type="PIRSR" id="PIRSR602117-2"/>
    </source>
</evidence>
<reference evidence="14" key="1">
    <citation type="submission" date="2020-08" db="EMBL/GenBank/DDBJ databases">
        <authorList>
            <person name="Ma K."/>
            <person name="Wu M."/>
            <person name="Song G."/>
            <person name="Chen G."/>
        </authorList>
    </citation>
    <scope>NUCLEOTIDE SEQUENCE</scope>
</reference>
<organism evidence="14">
    <name type="scientific">Dugesia japonica</name>
    <name type="common">Planarian</name>
    <dbReference type="NCBI Taxonomy" id="6161"/>
    <lineage>
        <taxon>Eukaryota</taxon>
        <taxon>Metazoa</taxon>
        <taxon>Spiralia</taxon>
        <taxon>Lophotrochozoa</taxon>
        <taxon>Platyhelminthes</taxon>
        <taxon>Rhabditophora</taxon>
        <taxon>Seriata</taxon>
        <taxon>Tricladida</taxon>
        <taxon>Continenticola</taxon>
        <taxon>Geoplanoidea</taxon>
        <taxon>Dugesiidae</taxon>
        <taxon>Dugesia</taxon>
    </lineage>
</organism>
<evidence type="ECO:0000256" key="1">
    <source>
        <dbReference type="ARBA" id="ARBA00004123"/>
    </source>
</evidence>
<dbReference type="PANTHER" id="PTHR11447">
    <property type="entry name" value="CELLULAR TUMOR ANTIGEN P53"/>
    <property type="match status" value="1"/>
</dbReference>
<evidence type="ECO:0000259" key="13">
    <source>
        <dbReference type="Pfam" id="PF00870"/>
    </source>
</evidence>
<evidence type="ECO:0000256" key="9">
    <source>
        <dbReference type="ARBA" id="ARBA00023163"/>
    </source>
</evidence>
<dbReference type="CDD" id="cd08367">
    <property type="entry name" value="P53"/>
    <property type="match status" value="1"/>
</dbReference>
<dbReference type="AlphaFoldDB" id="A0A8K1R615"/>
<dbReference type="GO" id="GO:0000981">
    <property type="term" value="F:DNA-binding transcription factor activity, RNA polymerase II-specific"/>
    <property type="evidence" value="ECO:0007669"/>
    <property type="project" value="TreeGrafter"/>
</dbReference>
<evidence type="ECO:0000256" key="6">
    <source>
        <dbReference type="ARBA" id="ARBA00023015"/>
    </source>
</evidence>
<dbReference type="PANTHER" id="PTHR11447:SF16">
    <property type="entry name" value="P53 PROTEIN LONG FORM VARIANT 1"/>
    <property type="match status" value="1"/>
</dbReference>
<evidence type="ECO:0000313" key="14">
    <source>
        <dbReference type="EMBL" id="UEC50122.1"/>
    </source>
</evidence>
<dbReference type="Pfam" id="PF00870">
    <property type="entry name" value="P53"/>
    <property type="match status" value="1"/>
</dbReference>
<keyword evidence="6" id="KW-0805">Transcription regulation</keyword>